<feature type="coiled-coil region" evidence="7">
    <location>
        <begin position="195"/>
        <end position="222"/>
    </location>
</feature>
<evidence type="ECO:0000256" key="2">
    <source>
        <dbReference type="ARBA" id="ARBA00010788"/>
    </source>
</evidence>
<dbReference type="InterPro" id="IPR008409">
    <property type="entry name" value="SPF27"/>
</dbReference>
<keyword evidence="9" id="KW-1185">Reference proteome</keyword>
<keyword evidence="3" id="KW-0507">mRNA processing</keyword>
<comment type="caution">
    <text evidence="8">The sequence shown here is derived from an EMBL/GenBank/DDBJ whole genome shotgun (WGS) entry which is preliminary data.</text>
</comment>
<proteinExistence type="inferred from homology"/>
<gene>
    <name evidence="8" type="ORF">MKK02DRAFT_33824</name>
</gene>
<organism evidence="8 9">
    <name type="scientific">Dioszegia hungarica</name>
    <dbReference type="NCBI Taxonomy" id="4972"/>
    <lineage>
        <taxon>Eukaryota</taxon>
        <taxon>Fungi</taxon>
        <taxon>Dikarya</taxon>
        <taxon>Basidiomycota</taxon>
        <taxon>Agaricomycotina</taxon>
        <taxon>Tremellomycetes</taxon>
        <taxon>Tremellales</taxon>
        <taxon>Bulleribasidiaceae</taxon>
        <taxon>Dioszegia</taxon>
    </lineage>
</organism>
<dbReference type="EMBL" id="JAKWFO010000005">
    <property type="protein sequence ID" value="KAI9636689.1"/>
    <property type="molecule type" value="Genomic_DNA"/>
</dbReference>
<evidence type="ECO:0000256" key="7">
    <source>
        <dbReference type="SAM" id="Coils"/>
    </source>
</evidence>
<dbReference type="AlphaFoldDB" id="A0AA38LWI3"/>
<dbReference type="Pfam" id="PF05700">
    <property type="entry name" value="BCAS2"/>
    <property type="match status" value="1"/>
</dbReference>
<dbReference type="Proteomes" id="UP001164286">
    <property type="component" value="Unassembled WGS sequence"/>
</dbReference>
<name>A0AA38LWI3_9TREE</name>
<dbReference type="GO" id="GO:0008380">
    <property type="term" value="P:RNA splicing"/>
    <property type="evidence" value="ECO:0007669"/>
    <property type="project" value="UniProtKB-KW"/>
</dbReference>
<dbReference type="RefSeq" id="XP_052946466.1">
    <property type="nucleotide sequence ID" value="XM_053088791.1"/>
</dbReference>
<sequence>MASSSNIDALPYYDKQVEVPGEFPASAKAAAQALIEAELRQTPQIASDDPRLPPDVAVFPKSAGLTQLLENYESHPIRGIDASKYAPPSAAEGASLEDLVAAERQGRIGEGHMDLRNDNISVLSNYGPNAYLVRNYQLNSQLTELNSVLGDLKEQVTEVNRKRRVFQEDTGVHLGKLESRWQDLISSTVQLEMACRAMDGEVKGLRRKEEELRTEVADLEAQQ</sequence>
<accession>A0AA38LWI3</accession>
<keyword evidence="7" id="KW-0175">Coiled coil</keyword>
<dbReference type="GO" id="GO:0006397">
    <property type="term" value="P:mRNA processing"/>
    <property type="evidence" value="ECO:0007669"/>
    <property type="project" value="UniProtKB-KW"/>
</dbReference>
<dbReference type="PANTHER" id="PTHR13296">
    <property type="entry name" value="BCAS2 PROTEIN"/>
    <property type="match status" value="1"/>
</dbReference>
<evidence type="ECO:0000313" key="8">
    <source>
        <dbReference type="EMBL" id="KAI9636689.1"/>
    </source>
</evidence>
<keyword evidence="6" id="KW-0539">Nucleus</keyword>
<comment type="subcellular location">
    <subcellularLocation>
        <location evidence="1">Nucleus</location>
    </subcellularLocation>
</comment>
<comment type="similarity">
    <text evidence="2">Belongs to the SPF27 family.</text>
</comment>
<evidence type="ECO:0000256" key="5">
    <source>
        <dbReference type="ARBA" id="ARBA00023187"/>
    </source>
</evidence>
<feature type="coiled-coil region" evidence="7">
    <location>
        <begin position="142"/>
        <end position="169"/>
    </location>
</feature>
<dbReference type="GeneID" id="77727996"/>
<reference evidence="8" key="1">
    <citation type="journal article" date="2022" name="G3 (Bethesda)">
        <title>High quality genome of the basidiomycete yeast Dioszegia hungarica PDD-24b-2 isolated from cloud water.</title>
        <authorList>
            <person name="Jarrige D."/>
            <person name="Haridas S."/>
            <person name="Bleykasten-Grosshans C."/>
            <person name="Joly M."/>
            <person name="Nadalig T."/>
            <person name="Sancelme M."/>
            <person name="Vuilleumier S."/>
            <person name="Grigoriev I.V."/>
            <person name="Amato P."/>
            <person name="Bringel F."/>
        </authorList>
    </citation>
    <scope>NUCLEOTIDE SEQUENCE</scope>
    <source>
        <strain evidence="8">PDD-24b-2</strain>
    </source>
</reference>
<dbReference type="PANTHER" id="PTHR13296:SF0">
    <property type="entry name" value="PRE-MRNA-SPLICING FACTOR SPF27"/>
    <property type="match status" value="1"/>
</dbReference>
<evidence type="ECO:0000256" key="6">
    <source>
        <dbReference type="ARBA" id="ARBA00023242"/>
    </source>
</evidence>
<keyword evidence="5" id="KW-0508">mRNA splicing</keyword>
<evidence type="ECO:0000256" key="1">
    <source>
        <dbReference type="ARBA" id="ARBA00004123"/>
    </source>
</evidence>
<evidence type="ECO:0000256" key="4">
    <source>
        <dbReference type="ARBA" id="ARBA00022728"/>
    </source>
</evidence>
<dbReference type="GO" id="GO:0071013">
    <property type="term" value="C:catalytic step 2 spliceosome"/>
    <property type="evidence" value="ECO:0007669"/>
    <property type="project" value="TreeGrafter"/>
</dbReference>
<keyword evidence="4" id="KW-0747">Spliceosome</keyword>
<evidence type="ECO:0000256" key="3">
    <source>
        <dbReference type="ARBA" id="ARBA00022664"/>
    </source>
</evidence>
<protein>
    <submittedName>
        <fullName evidence="8">Pre-mRNA-splicing factor SPF27</fullName>
    </submittedName>
</protein>
<dbReference type="GO" id="GO:0000974">
    <property type="term" value="C:Prp19 complex"/>
    <property type="evidence" value="ECO:0007669"/>
    <property type="project" value="TreeGrafter"/>
</dbReference>
<evidence type="ECO:0000313" key="9">
    <source>
        <dbReference type="Proteomes" id="UP001164286"/>
    </source>
</evidence>
<dbReference type="GO" id="GO:0071011">
    <property type="term" value="C:precatalytic spliceosome"/>
    <property type="evidence" value="ECO:0007669"/>
    <property type="project" value="TreeGrafter"/>
</dbReference>